<reference evidence="16" key="1">
    <citation type="submission" date="2018-07" db="EMBL/GenBank/DDBJ databases">
        <title>Comparative genomics of catfishes provides insights into carnivory and benthic adaptation.</title>
        <authorList>
            <person name="Zhang Y."/>
            <person name="Wang D."/>
            <person name="Peng Z."/>
            <person name="Zheng S."/>
            <person name="Shao F."/>
            <person name="Tao W."/>
        </authorList>
    </citation>
    <scope>NUCLEOTIDE SEQUENCE</scope>
    <source>
        <strain evidence="16">Chongqing</strain>
    </source>
</reference>
<comment type="caution">
    <text evidence="16">The sequence shown here is derived from an EMBL/GenBank/DDBJ whole genome shotgun (WGS) entry which is preliminary data.</text>
</comment>
<feature type="region of interest" description="Disordered" evidence="14">
    <location>
        <begin position="761"/>
        <end position="800"/>
    </location>
</feature>
<evidence type="ECO:0000256" key="4">
    <source>
        <dbReference type="ARBA" id="ARBA00007245"/>
    </source>
</evidence>
<feature type="region of interest" description="Disordered" evidence="14">
    <location>
        <begin position="646"/>
        <end position="724"/>
    </location>
</feature>
<evidence type="ECO:0000256" key="11">
    <source>
        <dbReference type="ARBA" id="ARBA00023136"/>
    </source>
</evidence>
<feature type="region of interest" description="Disordered" evidence="14">
    <location>
        <begin position="510"/>
        <end position="538"/>
    </location>
</feature>
<dbReference type="PANTHER" id="PTHR15989">
    <property type="entry name" value="VEZATIN"/>
    <property type="match status" value="1"/>
</dbReference>
<dbReference type="Proteomes" id="UP001205998">
    <property type="component" value="Unassembled WGS sequence"/>
</dbReference>
<dbReference type="PANTHER" id="PTHR15989:SF5">
    <property type="entry name" value="VEZATIN"/>
    <property type="match status" value="1"/>
</dbReference>
<dbReference type="GO" id="GO:0017022">
    <property type="term" value="F:myosin binding"/>
    <property type="evidence" value="ECO:0007669"/>
    <property type="project" value="InterPro"/>
</dbReference>
<keyword evidence="12" id="KW-0539">Nucleus</keyword>
<dbReference type="GO" id="GO:0005912">
    <property type="term" value="C:adherens junction"/>
    <property type="evidence" value="ECO:0007669"/>
    <property type="project" value="UniProtKB-SubCell"/>
</dbReference>
<accession>A0AAD5FJC3</accession>
<evidence type="ECO:0000256" key="13">
    <source>
        <dbReference type="SAM" id="Coils"/>
    </source>
</evidence>
<dbReference type="GO" id="GO:0005886">
    <property type="term" value="C:plasma membrane"/>
    <property type="evidence" value="ECO:0007669"/>
    <property type="project" value="UniProtKB-SubCell"/>
</dbReference>
<keyword evidence="10 13" id="KW-0175">Coiled coil</keyword>
<name>A0AAD5FJC3_SILAS</name>
<keyword evidence="9" id="KW-1133">Transmembrane helix</keyword>
<dbReference type="EMBL" id="MU551697">
    <property type="protein sequence ID" value="KAI5617759.1"/>
    <property type="molecule type" value="Genomic_DNA"/>
</dbReference>
<dbReference type="Pfam" id="PF12632">
    <property type="entry name" value="Vezatin"/>
    <property type="match status" value="1"/>
</dbReference>
<evidence type="ECO:0000256" key="5">
    <source>
        <dbReference type="ARBA" id="ARBA00018125"/>
    </source>
</evidence>
<evidence type="ECO:0000256" key="2">
    <source>
        <dbReference type="ARBA" id="ARBA00004536"/>
    </source>
</evidence>
<dbReference type="AlphaFoldDB" id="A0AAD5FJC3"/>
<gene>
    <name evidence="16" type="ORF">C0J50_22348</name>
</gene>
<feature type="domain" description="Myosin-binding" evidence="15">
    <location>
        <begin position="173"/>
        <end position="442"/>
    </location>
</feature>
<feature type="coiled-coil region" evidence="13">
    <location>
        <begin position="434"/>
        <end position="461"/>
    </location>
</feature>
<feature type="compositionally biased region" description="Basic and acidic residues" evidence="14">
    <location>
        <begin position="686"/>
        <end position="704"/>
    </location>
</feature>
<evidence type="ECO:0000256" key="10">
    <source>
        <dbReference type="ARBA" id="ARBA00023054"/>
    </source>
</evidence>
<dbReference type="GO" id="GO:0005634">
    <property type="term" value="C:nucleus"/>
    <property type="evidence" value="ECO:0007669"/>
    <property type="project" value="UniProtKB-SubCell"/>
</dbReference>
<evidence type="ECO:0000256" key="8">
    <source>
        <dbReference type="ARBA" id="ARBA00022949"/>
    </source>
</evidence>
<evidence type="ECO:0000313" key="17">
    <source>
        <dbReference type="Proteomes" id="UP001205998"/>
    </source>
</evidence>
<feature type="compositionally biased region" description="Acidic residues" evidence="14">
    <location>
        <begin position="769"/>
        <end position="787"/>
    </location>
</feature>
<evidence type="ECO:0000256" key="6">
    <source>
        <dbReference type="ARBA" id="ARBA00022475"/>
    </source>
</evidence>
<comment type="similarity">
    <text evidence="4">Belongs to the vezatin family.</text>
</comment>
<evidence type="ECO:0000256" key="7">
    <source>
        <dbReference type="ARBA" id="ARBA00022692"/>
    </source>
</evidence>
<evidence type="ECO:0000256" key="14">
    <source>
        <dbReference type="SAM" id="MobiDB-lite"/>
    </source>
</evidence>
<evidence type="ECO:0000259" key="15">
    <source>
        <dbReference type="Pfam" id="PF12632"/>
    </source>
</evidence>
<protein>
    <recommendedName>
        <fullName evidence="5">Vezatin</fullName>
    </recommendedName>
</protein>
<keyword evidence="17" id="KW-1185">Reference proteome</keyword>
<evidence type="ECO:0000256" key="12">
    <source>
        <dbReference type="ARBA" id="ARBA00023242"/>
    </source>
</evidence>
<keyword evidence="6" id="KW-1003">Cell membrane</keyword>
<evidence type="ECO:0000256" key="9">
    <source>
        <dbReference type="ARBA" id="ARBA00022989"/>
    </source>
</evidence>
<keyword evidence="11" id="KW-0472">Membrane</keyword>
<comment type="subcellular location">
    <subcellularLocation>
        <location evidence="2">Cell junction</location>
        <location evidence="2">Adherens junction</location>
    </subcellularLocation>
    <subcellularLocation>
        <location evidence="3">Cell membrane</location>
        <topology evidence="3">Multi-pass membrane protein</topology>
    </subcellularLocation>
    <subcellularLocation>
        <location evidence="1">Nucleus</location>
    </subcellularLocation>
</comment>
<dbReference type="InterPro" id="IPR026859">
    <property type="entry name" value="Myosin-bd"/>
</dbReference>
<proteinExistence type="inferred from homology"/>
<organism evidence="16 17">
    <name type="scientific">Silurus asotus</name>
    <name type="common">Amur catfish</name>
    <name type="synonym">Parasilurus asotus</name>
    <dbReference type="NCBI Taxonomy" id="30991"/>
    <lineage>
        <taxon>Eukaryota</taxon>
        <taxon>Metazoa</taxon>
        <taxon>Chordata</taxon>
        <taxon>Craniata</taxon>
        <taxon>Vertebrata</taxon>
        <taxon>Euteleostomi</taxon>
        <taxon>Actinopterygii</taxon>
        <taxon>Neopterygii</taxon>
        <taxon>Teleostei</taxon>
        <taxon>Ostariophysi</taxon>
        <taxon>Siluriformes</taxon>
        <taxon>Siluridae</taxon>
        <taxon>Silurus</taxon>
    </lineage>
</organism>
<sequence length="800" mass="88544">MKFPNGNEKRTSPVSPVFPDSQLLMLHDFLGRLLNSPLFQYLQDLGHTDFEACSPISQEQKEELSFGAQDILPPPRKGGIWKLAEILQSLNPFRQSDAPLQLEQQLDAAFRQYSLRCVLSQDVLLQEDVELIELLDPSALSLGSTSTACPSATSALPAPRYLSTPSIWDVSVLVALLAVLLTVCRSCHENGQGLLWLCVCVVCFVCLRLGVRLWHKAAMQQQVQAQAVQLESLVINSRALTSLARKSLRLIQETEVISRGFTLVSAACPFNRAGHLRSQQLIGLRKAAYQSLRCAFRASRIATCIMLKELGLGLGAEHLSDEQAQELTNDYSLPALKLLFQLWVGQSSEFFRRLALMLSSGRADLESKPRLLAYNGVATVTASLHPSLACCLGDLQRSYEFHRYFEMQQQAQNAGRASRARQKCRELNSLHTSIRSLQLHLKALLSEVIILEDELEKLMVAKESEEVTCAGYQELSERLHLLQPHMQASSCCWEDMTTQVERMLRRVTHCPGSADSPEEAAGPAPPPPAPISHIDDTDPVPEEQELEAYVSDSDSDSEWRGAADLLSPWDRERQRREREESRRVLLELKSVLGIRTSELERDKRKLLLFSDKAALGQVAQESSEDYPESSANPGCIDLAESESNHIYQEPSGGEGEELEEGGGEMARGSTENREPIAAVTEFCCGDSERASDARDTRGKDEETRLFQSDGLLDEEAGPDGTPRVPTLSVIERLTELHGSEVLSIGSALAAQVAARSHTFTHLQECTYGDSDEDEGDEEEEGEEEEGEVASQPEGTETAEK</sequence>
<evidence type="ECO:0000313" key="16">
    <source>
        <dbReference type="EMBL" id="KAI5617759.1"/>
    </source>
</evidence>
<evidence type="ECO:0000256" key="3">
    <source>
        <dbReference type="ARBA" id="ARBA00004651"/>
    </source>
</evidence>
<dbReference type="GO" id="GO:0098609">
    <property type="term" value="P:cell-cell adhesion"/>
    <property type="evidence" value="ECO:0007669"/>
    <property type="project" value="InterPro"/>
</dbReference>
<dbReference type="InterPro" id="IPR026858">
    <property type="entry name" value="Vezatin"/>
</dbReference>
<keyword evidence="8" id="KW-0965">Cell junction</keyword>
<evidence type="ECO:0000256" key="1">
    <source>
        <dbReference type="ARBA" id="ARBA00004123"/>
    </source>
</evidence>
<keyword evidence="7" id="KW-0812">Transmembrane</keyword>